<dbReference type="Gene3D" id="3.10.20.90">
    <property type="entry name" value="Phosphatidylinositol 3-kinase Catalytic Subunit, Chain A, domain 1"/>
    <property type="match status" value="1"/>
</dbReference>
<evidence type="ECO:0000256" key="4">
    <source>
        <dbReference type="ARBA" id="ARBA00022670"/>
    </source>
</evidence>
<dbReference type="SUPFAM" id="SSF54001">
    <property type="entry name" value="Cysteine proteinases"/>
    <property type="match status" value="1"/>
</dbReference>
<dbReference type="Gene3D" id="3.90.70.10">
    <property type="entry name" value="Cysteine proteinases"/>
    <property type="match status" value="1"/>
</dbReference>
<organism evidence="9 10">
    <name type="scientific">Gossypium davidsonii</name>
    <name type="common">Davidson's cotton</name>
    <name type="synonym">Gossypium klotzschianum subsp. davidsonii</name>
    <dbReference type="NCBI Taxonomy" id="34287"/>
    <lineage>
        <taxon>Eukaryota</taxon>
        <taxon>Viridiplantae</taxon>
        <taxon>Streptophyta</taxon>
        <taxon>Embryophyta</taxon>
        <taxon>Tracheophyta</taxon>
        <taxon>Spermatophyta</taxon>
        <taxon>Magnoliopsida</taxon>
        <taxon>eudicotyledons</taxon>
        <taxon>Gunneridae</taxon>
        <taxon>Pentapetalae</taxon>
        <taxon>rosids</taxon>
        <taxon>malvids</taxon>
        <taxon>Malvales</taxon>
        <taxon>Malvaceae</taxon>
        <taxon>Malvoideae</taxon>
        <taxon>Gossypium</taxon>
    </lineage>
</organism>
<dbReference type="AlphaFoldDB" id="A0A7J8SPN6"/>
<evidence type="ECO:0000313" key="9">
    <source>
        <dbReference type="EMBL" id="MBA0628029.1"/>
    </source>
</evidence>
<keyword evidence="10" id="KW-1185">Reference proteome</keyword>
<evidence type="ECO:0000313" key="10">
    <source>
        <dbReference type="Proteomes" id="UP000593561"/>
    </source>
</evidence>
<dbReference type="PROSITE" id="PS50235">
    <property type="entry name" value="USP_3"/>
    <property type="match status" value="1"/>
</dbReference>
<keyword evidence="7" id="KW-0788">Thiol protease</keyword>
<dbReference type="InterPro" id="IPR001394">
    <property type="entry name" value="Peptidase_C19_UCH"/>
</dbReference>
<reference evidence="9 10" key="1">
    <citation type="journal article" date="2019" name="Genome Biol. Evol.">
        <title>Insights into the evolution of the New World diploid cottons (Gossypium, subgenus Houzingenia) based on genome sequencing.</title>
        <authorList>
            <person name="Grover C.E."/>
            <person name="Arick M.A. 2nd"/>
            <person name="Thrash A."/>
            <person name="Conover J.L."/>
            <person name="Sanders W.S."/>
            <person name="Peterson D.G."/>
            <person name="Frelichowski J.E."/>
            <person name="Scheffler J.A."/>
            <person name="Scheffler B.E."/>
            <person name="Wendel J.F."/>
        </authorList>
    </citation>
    <scope>NUCLEOTIDE SEQUENCE [LARGE SCALE GENOMIC DNA]</scope>
    <source>
        <strain evidence="9">27</strain>
        <tissue evidence="9">Leaf</tissue>
    </source>
</reference>
<keyword evidence="5" id="KW-0833">Ubl conjugation pathway</keyword>
<evidence type="ECO:0000256" key="3">
    <source>
        <dbReference type="ARBA" id="ARBA00012759"/>
    </source>
</evidence>
<dbReference type="GO" id="GO:0016579">
    <property type="term" value="P:protein deubiquitination"/>
    <property type="evidence" value="ECO:0007669"/>
    <property type="project" value="InterPro"/>
</dbReference>
<evidence type="ECO:0000256" key="2">
    <source>
        <dbReference type="ARBA" id="ARBA00009085"/>
    </source>
</evidence>
<comment type="catalytic activity">
    <reaction evidence="1">
        <text>Thiol-dependent hydrolysis of ester, thioester, amide, peptide and isopeptide bonds formed by the C-terminal Gly of ubiquitin (a 76-residue protein attached to proteins as an intracellular targeting signal).</text>
        <dbReference type="EC" id="3.4.19.12"/>
    </reaction>
</comment>
<dbReference type="Pfam" id="PF00443">
    <property type="entry name" value="UCH"/>
    <property type="match status" value="1"/>
</dbReference>
<dbReference type="GO" id="GO:0061136">
    <property type="term" value="P:regulation of proteasomal protein catabolic process"/>
    <property type="evidence" value="ECO:0007669"/>
    <property type="project" value="TreeGrafter"/>
</dbReference>
<evidence type="ECO:0000259" key="8">
    <source>
        <dbReference type="PROSITE" id="PS50235"/>
    </source>
</evidence>
<dbReference type="InterPro" id="IPR029071">
    <property type="entry name" value="Ubiquitin-like_domsf"/>
</dbReference>
<dbReference type="PANTHER" id="PTHR43982">
    <property type="entry name" value="UBIQUITIN CARBOXYL-TERMINAL HYDROLASE"/>
    <property type="match status" value="1"/>
</dbReference>
<evidence type="ECO:0000256" key="5">
    <source>
        <dbReference type="ARBA" id="ARBA00022786"/>
    </source>
</evidence>
<dbReference type="InterPro" id="IPR018200">
    <property type="entry name" value="USP_CS"/>
</dbReference>
<dbReference type="EMBL" id="JABFAC010000011">
    <property type="protein sequence ID" value="MBA0628029.1"/>
    <property type="molecule type" value="Genomic_DNA"/>
</dbReference>
<evidence type="ECO:0000256" key="1">
    <source>
        <dbReference type="ARBA" id="ARBA00000707"/>
    </source>
</evidence>
<dbReference type="GO" id="GO:0070628">
    <property type="term" value="F:proteasome binding"/>
    <property type="evidence" value="ECO:0007669"/>
    <property type="project" value="TreeGrafter"/>
</dbReference>
<dbReference type="CDD" id="cd16104">
    <property type="entry name" value="Ubl_USP14_like"/>
    <property type="match status" value="1"/>
</dbReference>
<evidence type="ECO:0000256" key="7">
    <source>
        <dbReference type="ARBA" id="ARBA00022807"/>
    </source>
</evidence>
<dbReference type="SUPFAM" id="SSF54236">
    <property type="entry name" value="Ubiquitin-like"/>
    <property type="match status" value="1"/>
</dbReference>
<sequence length="172" mass="19452">SVKWQKEVFKSVEIDTSQPPYVFKCQLYDLTEVPPERQKIMVKGGLLKGDADWSTVGVKHVKTLDSIYWFLPSSLAVHTDEIVKAPEKGPVFMEDLPEEEQVISLGHSAGLFNLGNTCYMNSTVQCLHSVPELKSALFNRIYFVLVVFRYSHSGRSNDLDQTSHMLTVATRD</sequence>
<keyword evidence="4" id="KW-0645">Protease</keyword>
<dbReference type="EC" id="3.4.19.12" evidence="3"/>
<dbReference type="PANTHER" id="PTHR43982:SF1">
    <property type="entry name" value="UBIQUITIN CARBOXYL-TERMINAL HYDROLASE 14"/>
    <property type="match status" value="1"/>
</dbReference>
<feature type="non-terminal residue" evidence="9">
    <location>
        <position position="172"/>
    </location>
</feature>
<accession>A0A7J8SPN6</accession>
<comment type="caution">
    <text evidence="9">The sequence shown here is derived from an EMBL/GenBank/DDBJ whole genome shotgun (WGS) entry which is preliminary data.</text>
</comment>
<dbReference type="InterPro" id="IPR044635">
    <property type="entry name" value="UBP14-like"/>
</dbReference>
<dbReference type="GO" id="GO:0043161">
    <property type="term" value="P:proteasome-mediated ubiquitin-dependent protein catabolic process"/>
    <property type="evidence" value="ECO:0007669"/>
    <property type="project" value="InterPro"/>
</dbReference>
<feature type="domain" description="USP" evidence="8">
    <location>
        <begin position="109"/>
        <end position="172"/>
    </location>
</feature>
<dbReference type="InterPro" id="IPR028889">
    <property type="entry name" value="USP"/>
</dbReference>
<evidence type="ECO:0000256" key="6">
    <source>
        <dbReference type="ARBA" id="ARBA00022801"/>
    </source>
</evidence>
<gene>
    <name evidence="9" type="ORF">Godav_022813</name>
</gene>
<protein>
    <recommendedName>
        <fullName evidence="3">ubiquitinyl hydrolase 1</fullName>
        <ecNumber evidence="3">3.4.19.12</ecNumber>
    </recommendedName>
</protein>
<name>A0A7J8SPN6_GOSDV</name>
<keyword evidence="6" id="KW-0378">Hydrolase</keyword>
<comment type="similarity">
    <text evidence="2">Belongs to the peptidase C19 family.</text>
</comment>
<dbReference type="InterPro" id="IPR038765">
    <property type="entry name" value="Papain-like_cys_pep_sf"/>
</dbReference>
<proteinExistence type="inferred from homology"/>
<dbReference type="GO" id="GO:0004843">
    <property type="term" value="F:cysteine-type deubiquitinase activity"/>
    <property type="evidence" value="ECO:0007669"/>
    <property type="project" value="UniProtKB-EC"/>
</dbReference>
<dbReference type="Proteomes" id="UP000593561">
    <property type="component" value="Unassembled WGS sequence"/>
</dbReference>
<dbReference type="PROSITE" id="PS00972">
    <property type="entry name" value="USP_1"/>
    <property type="match status" value="1"/>
</dbReference>